<evidence type="ECO:0000259" key="5">
    <source>
        <dbReference type="PROSITE" id="PS51767"/>
    </source>
</evidence>
<feature type="compositionally biased region" description="Polar residues" evidence="2">
    <location>
        <begin position="169"/>
        <end position="183"/>
    </location>
</feature>
<name>A0AAV5FRN6_ELECO</name>
<evidence type="ECO:0000256" key="4">
    <source>
        <dbReference type="SAM" id="SignalP"/>
    </source>
</evidence>
<dbReference type="InterPro" id="IPR032861">
    <property type="entry name" value="TAXi_N"/>
</dbReference>
<dbReference type="Proteomes" id="UP001054889">
    <property type="component" value="Unassembled WGS sequence"/>
</dbReference>
<dbReference type="PANTHER" id="PTHR46225">
    <property type="entry name" value="C3H4 TYPE ZINC FINGER PROTEIN"/>
    <property type="match status" value="1"/>
</dbReference>
<sequence length="304" mass="32633">MEVLLLFVALLLVAASSVDGSAGFSVELIHRDSALSPLHDPALAPHARMLAAARRSLRSDNNSGVVSEIVSRSFEYLMSVNIGTPPTRMLAIADTGSDLIWVTCRNDTAAGAGVEDDDDDGSSSSRTVFDQSRSSTYAVVGSRHSHPLLMDHSENLSNRDHTIDIPRNDVTSPSTSHQDNGNLDESHNSRIPSNEAPPGSAGTAVSNSGNVSDGRRDQGHRQQNPLNSVLWISIDLLVNVSLIIAAVSVLSVSRNEHPHAPLFEWLLAYTIGCIATLHIYIGAISIAIAITRNMNQVRIHLKEA</sequence>
<evidence type="ECO:0000256" key="3">
    <source>
        <dbReference type="SAM" id="Phobius"/>
    </source>
</evidence>
<evidence type="ECO:0000313" key="7">
    <source>
        <dbReference type="Proteomes" id="UP001054889"/>
    </source>
</evidence>
<feature type="compositionally biased region" description="Polar residues" evidence="2">
    <location>
        <begin position="126"/>
        <end position="137"/>
    </location>
</feature>
<dbReference type="PROSITE" id="PS51767">
    <property type="entry name" value="PEPTIDASE_A1"/>
    <property type="match status" value="1"/>
</dbReference>
<evidence type="ECO:0000256" key="1">
    <source>
        <dbReference type="ARBA" id="ARBA00007447"/>
    </source>
</evidence>
<dbReference type="AlphaFoldDB" id="A0AAV5FRN6"/>
<organism evidence="6 7">
    <name type="scientific">Eleusine coracana subsp. coracana</name>
    <dbReference type="NCBI Taxonomy" id="191504"/>
    <lineage>
        <taxon>Eukaryota</taxon>
        <taxon>Viridiplantae</taxon>
        <taxon>Streptophyta</taxon>
        <taxon>Embryophyta</taxon>
        <taxon>Tracheophyta</taxon>
        <taxon>Spermatophyta</taxon>
        <taxon>Magnoliopsida</taxon>
        <taxon>Liliopsida</taxon>
        <taxon>Poales</taxon>
        <taxon>Poaceae</taxon>
        <taxon>PACMAD clade</taxon>
        <taxon>Chloridoideae</taxon>
        <taxon>Cynodonteae</taxon>
        <taxon>Eleusininae</taxon>
        <taxon>Eleusine</taxon>
    </lineage>
</organism>
<accession>A0AAV5FRN6</accession>
<keyword evidence="7" id="KW-1185">Reference proteome</keyword>
<feature type="domain" description="Peptidase A1" evidence="5">
    <location>
        <begin position="76"/>
        <end position="304"/>
    </location>
</feature>
<gene>
    <name evidence="6" type="primary">gb26238</name>
    <name evidence="6" type="ORF">PR202_gb26238</name>
</gene>
<comment type="caution">
    <text evidence="6">The sequence shown here is derived from an EMBL/GenBank/DDBJ whole genome shotgun (WGS) entry which is preliminary data.</text>
</comment>
<dbReference type="SUPFAM" id="SSF50630">
    <property type="entry name" value="Acid proteases"/>
    <property type="match status" value="1"/>
</dbReference>
<keyword evidence="3" id="KW-0472">Membrane</keyword>
<dbReference type="InterPro" id="IPR021109">
    <property type="entry name" value="Peptidase_aspartic_dom_sf"/>
</dbReference>
<comment type="similarity">
    <text evidence="1">Belongs to the peptidase A1 family.</text>
</comment>
<feature type="compositionally biased region" description="Basic and acidic residues" evidence="2">
    <location>
        <begin position="149"/>
        <end position="167"/>
    </location>
</feature>
<protein>
    <recommendedName>
        <fullName evidence="5">Peptidase A1 domain-containing protein</fullName>
    </recommendedName>
</protein>
<reference evidence="6" key="1">
    <citation type="journal article" date="2018" name="DNA Res.">
        <title>Multiple hybrid de novo genome assembly of finger millet, an orphan allotetraploid crop.</title>
        <authorList>
            <person name="Hatakeyama M."/>
            <person name="Aluri S."/>
            <person name="Balachadran M.T."/>
            <person name="Sivarajan S.R."/>
            <person name="Patrignani A."/>
            <person name="Gruter S."/>
            <person name="Poveda L."/>
            <person name="Shimizu-Inatsugi R."/>
            <person name="Baeten J."/>
            <person name="Francoijs K.J."/>
            <person name="Nataraja K.N."/>
            <person name="Reddy Y.A.N."/>
            <person name="Phadnis S."/>
            <person name="Ravikumar R.L."/>
            <person name="Schlapbach R."/>
            <person name="Sreeman S.M."/>
            <person name="Shimizu K.K."/>
        </authorList>
    </citation>
    <scope>NUCLEOTIDE SEQUENCE</scope>
</reference>
<keyword evidence="4" id="KW-0732">Signal</keyword>
<feature type="signal peptide" evidence="4">
    <location>
        <begin position="1"/>
        <end position="20"/>
    </location>
</feature>
<feature type="chain" id="PRO_5043820234" description="Peptidase A1 domain-containing protein" evidence="4">
    <location>
        <begin position="21"/>
        <end position="304"/>
    </location>
</feature>
<dbReference type="PANTHER" id="PTHR46225:SF6">
    <property type="entry name" value="OS01G0178700 PROTEIN"/>
    <property type="match status" value="1"/>
</dbReference>
<feature type="region of interest" description="Disordered" evidence="2">
    <location>
        <begin position="111"/>
        <end position="222"/>
    </location>
</feature>
<keyword evidence="3" id="KW-0812">Transmembrane</keyword>
<dbReference type="EMBL" id="BQKI01000095">
    <property type="protein sequence ID" value="GJN37302.1"/>
    <property type="molecule type" value="Genomic_DNA"/>
</dbReference>
<dbReference type="Pfam" id="PF14543">
    <property type="entry name" value="TAXi_N"/>
    <property type="match status" value="1"/>
</dbReference>
<dbReference type="InterPro" id="IPR033121">
    <property type="entry name" value="PEPTIDASE_A1"/>
</dbReference>
<proteinExistence type="inferred from homology"/>
<keyword evidence="3" id="KW-1133">Transmembrane helix</keyword>
<dbReference type="Gene3D" id="2.40.70.10">
    <property type="entry name" value="Acid Proteases"/>
    <property type="match status" value="1"/>
</dbReference>
<feature type="transmembrane region" description="Helical" evidence="3">
    <location>
        <begin position="265"/>
        <end position="290"/>
    </location>
</feature>
<evidence type="ECO:0000313" key="6">
    <source>
        <dbReference type="EMBL" id="GJN37302.1"/>
    </source>
</evidence>
<evidence type="ECO:0000256" key="2">
    <source>
        <dbReference type="SAM" id="MobiDB-lite"/>
    </source>
</evidence>
<feature type="transmembrane region" description="Helical" evidence="3">
    <location>
        <begin position="229"/>
        <end position="253"/>
    </location>
</feature>
<reference evidence="6" key="2">
    <citation type="submission" date="2021-12" db="EMBL/GenBank/DDBJ databases">
        <title>Resequencing data analysis of finger millet.</title>
        <authorList>
            <person name="Hatakeyama M."/>
            <person name="Aluri S."/>
            <person name="Balachadran M.T."/>
            <person name="Sivarajan S.R."/>
            <person name="Poveda L."/>
            <person name="Shimizu-Inatsugi R."/>
            <person name="Schlapbach R."/>
            <person name="Sreeman S.M."/>
            <person name="Shimizu K.K."/>
        </authorList>
    </citation>
    <scope>NUCLEOTIDE SEQUENCE</scope>
</reference>